<organism evidence="9 10">
    <name type="scientific">Marisediminitalea aggregata</name>
    <dbReference type="NCBI Taxonomy" id="634436"/>
    <lineage>
        <taxon>Bacteria</taxon>
        <taxon>Pseudomonadati</taxon>
        <taxon>Pseudomonadota</taxon>
        <taxon>Gammaproteobacteria</taxon>
        <taxon>Alteromonadales</taxon>
        <taxon>Alteromonadaceae</taxon>
        <taxon>Marisediminitalea</taxon>
    </lineage>
</organism>
<dbReference type="PANTHER" id="PTHR33885:SF3">
    <property type="entry name" value="PHAGE SHOCK PROTEIN C"/>
    <property type="match status" value="1"/>
</dbReference>
<evidence type="ECO:0000256" key="2">
    <source>
        <dbReference type="ARBA" id="ARBA00022475"/>
    </source>
</evidence>
<feature type="region of interest" description="Disordered" evidence="6">
    <location>
        <begin position="71"/>
        <end position="94"/>
    </location>
</feature>
<keyword evidence="4 7" id="KW-1133">Transmembrane helix</keyword>
<dbReference type="PANTHER" id="PTHR33885">
    <property type="entry name" value="PHAGE SHOCK PROTEIN C"/>
    <property type="match status" value="1"/>
</dbReference>
<name>A0A1M5GIL3_9ALTE</name>
<proteinExistence type="predicted"/>
<evidence type="ECO:0000256" key="5">
    <source>
        <dbReference type="ARBA" id="ARBA00023136"/>
    </source>
</evidence>
<evidence type="ECO:0000256" key="7">
    <source>
        <dbReference type="SAM" id="Phobius"/>
    </source>
</evidence>
<sequence>MTKKTIYRDTKHGRIAGVCAGIAEYFGLEVWLVRILTVTAFFLLAGPFVFVTYIACWFIFDKRPANVEQVPTYRDGSDTSKGWRNSDAGGADDNERVEVKTKVWQAGEPPRQAFHDIANRFQGIEKRLRKIETYVTSREYQLNREISRL</sequence>
<dbReference type="OrthoDB" id="7359894at2"/>
<feature type="transmembrane region" description="Helical" evidence="7">
    <location>
        <begin position="12"/>
        <end position="32"/>
    </location>
</feature>
<dbReference type="GO" id="GO:0005886">
    <property type="term" value="C:plasma membrane"/>
    <property type="evidence" value="ECO:0007669"/>
    <property type="project" value="UniProtKB-SubCell"/>
</dbReference>
<evidence type="ECO:0000256" key="4">
    <source>
        <dbReference type="ARBA" id="ARBA00022989"/>
    </source>
</evidence>
<keyword evidence="5 7" id="KW-0472">Membrane</keyword>
<dbReference type="Proteomes" id="UP000184520">
    <property type="component" value="Unassembled WGS sequence"/>
</dbReference>
<dbReference type="Pfam" id="PF04024">
    <property type="entry name" value="PspC"/>
    <property type="match status" value="1"/>
</dbReference>
<protein>
    <submittedName>
        <fullName evidence="9">Phage shock protein C</fullName>
    </submittedName>
</protein>
<feature type="transmembrane region" description="Helical" evidence="7">
    <location>
        <begin position="38"/>
        <end position="60"/>
    </location>
</feature>
<keyword evidence="3 7" id="KW-0812">Transmembrane</keyword>
<dbReference type="InterPro" id="IPR052027">
    <property type="entry name" value="PspC"/>
</dbReference>
<dbReference type="STRING" id="634436.SAMN05216361_1037"/>
<dbReference type="RefSeq" id="WP_073318957.1">
    <property type="nucleotide sequence ID" value="NZ_FQWD01000002.1"/>
</dbReference>
<evidence type="ECO:0000256" key="6">
    <source>
        <dbReference type="SAM" id="MobiDB-lite"/>
    </source>
</evidence>
<accession>A0A1M5GIL3</accession>
<evidence type="ECO:0000313" key="10">
    <source>
        <dbReference type="Proteomes" id="UP000184520"/>
    </source>
</evidence>
<reference evidence="10" key="1">
    <citation type="submission" date="2016-11" db="EMBL/GenBank/DDBJ databases">
        <authorList>
            <person name="Varghese N."/>
            <person name="Submissions S."/>
        </authorList>
    </citation>
    <scope>NUCLEOTIDE SEQUENCE [LARGE SCALE GENOMIC DNA]</scope>
    <source>
        <strain evidence="10">CGMCC 1.8995</strain>
    </source>
</reference>
<dbReference type="AlphaFoldDB" id="A0A1M5GIL3"/>
<evidence type="ECO:0000256" key="1">
    <source>
        <dbReference type="ARBA" id="ARBA00004162"/>
    </source>
</evidence>
<evidence type="ECO:0000256" key="3">
    <source>
        <dbReference type="ARBA" id="ARBA00022692"/>
    </source>
</evidence>
<keyword evidence="2" id="KW-1003">Cell membrane</keyword>
<dbReference type="EMBL" id="FQWD01000002">
    <property type="protein sequence ID" value="SHG03595.1"/>
    <property type="molecule type" value="Genomic_DNA"/>
</dbReference>
<comment type="subcellular location">
    <subcellularLocation>
        <location evidence="1">Cell membrane</location>
        <topology evidence="1">Single-pass membrane protein</topology>
    </subcellularLocation>
</comment>
<dbReference type="InterPro" id="IPR014320">
    <property type="entry name" value="Phageshock_PspC"/>
</dbReference>
<gene>
    <name evidence="9" type="ORF">SAMN05216361_1037</name>
</gene>
<feature type="domain" description="Phage shock protein PspC N-terminal" evidence="8">
    <location>
        <begin position="4"/>
        <end position="62"/>
    </location>
</feature>
<evidence type="ECO:0000313" key="9">
    <source>
        <dbReference type="EMBL" id="SHG03595.1"/>
    </source>
</evidence>
<dbReference type="InterPro" id="IPR007168">
    <property type="entry name" value="Phageshock_PspC_N"/>
</dbReference>
<evidence type="ECO:0000259" key="8">
    <source>
        <dbReference type="Pfam" id="PF04024"/>
    </source>
</evidence>
<dbReference type="NCBIfam" id="TIGR02978">
    <property type="entry name" value="phageshock_pspC"/>
    <property type="match status" value="1"/>
</dbReference>
<keyword evidence="10" id="KW-1185">Reference proteome</keyword>